<dbReference type="OrthoDB" id="9805029at2"/>
<dbReference type="EMBL" id="CP008743">
    <property type="protein sequence ID" value="ARN84904.1"/>
    <property type="molecule type" value="Genomic_DNA"/>
</dbReference>
<dbReference type="Pfam" id="PF00005">
    <property type="entry name" value="ABC_tran"/>
    <property type="match status" value="1"/>
</dbReference>
<dbReference type="GO" id="GO:0005524">
    <property type="term" value="F:ATP binding"/>
    <property type="evidence" value="ECO:0007669"/>
    <property type="project" value="UniProtKB-KW"/>
</dbReference>
<keyword evidence="7" id="KW-0472">Membrane</keyword>
<keyword evidence="5" id="KW-0547">Nucleotide-binding</keyword>
<evidence type="ECO:0000256" key="2">
    <source>
        <dbReference type="ARBA" id="ARBA00005417"/>
    </source>
</evidence>
<dbReference type="InterPro" id="IPR017871">
    <property type="entry name" value="ABC_transporter-like_CS"/>
</dbReference>
<dbReference type="InterPro" id="IPR003593">
    <property type="entry name" value="AAA+_ATPase"/>
</dbReference>
<evidence type="ECO:0000256" key="7">
    <source>
        <dbReference type="ARBA" id="ARBA00023136"/>
    </source>
</evidence>
<comment type="similarity">
    <text evidence="2">Belongs to the ABC transporter superfamily.</text>
</comment>
<dbReference type="PROSITE" id="PS50893">
    <property type="entry name" value="ABC_TRANSPORTER_2"/>
    <property type="match status" value="1"/>
</dbReference>
<feature type="domain" description="ABC transporter" evidence="8">
    <location>
        <begin position="4"/>
        <end position="247"/>
    </location>
</feature>
<dbReference type="Proteomes" id="UP000237351">
    <property type="component" value="Chromosome"/>
</dbReference>
<keyword evidence="10" id="KW-1185">Reference proteome</keyword>
<evidence type="ECO:0000313" key="10">
    <source>
        <dbReference type="Proteomes" id="UP000237351"/>
    </source>
</evidence>
<organism evidence="9 10">
    <name type="scientific">Candidatus Nucleicultrix amoebiphila FS5</name>
    <dbReference type="NCBI Taxonomy" id="1414854"/>
    <lineage>
        <taxon>Bacteria</taxon>
        <taxon>Pseudomonadati</taxon>
        <taxon>Pseudomonadota</taxon>
        <taxon>Alphaproteobacteria</taxon>
        <taxon>Holosporales</taxon>
        <taxon>Candidatus Nucleicultricaceae</taxon>
        <taxon>Candidatus Nucleicultrix</taxon>
    </lineage>
</organism>
<dbReference type="PANTHER" id="PTHR42788:SF7">
    <property type="entry name" value="NITRATE ABC TRANSPORTER ATP-BINDING PROTEIN"/>
    <property type="match status" value="1"/>
</dbReference>
<keyword evidence="4" id="KW-1003">Cell membrane</keyword>
<dbReference type="AlphaFoldDB" id="A0A1W6N4W9"/>
<accession>A0A1W6N4W9</accession>
<dbReference type="InterPro" id="IPR027417">
    <property type="entry name" value="P-loop_NTPase"/>
</dbReference>
<evidence type="ECO:0000256" key="6">
    <source>
        <dbReference type="ARBA" id="ARBA00022840"/>
    </source>
</evidence>
<protein>
    <recommendedName>
        <fullName evidence="8">ABC transporter domain-containing protein</fullName>
    </recommendedName>
</protein>
<evidence type="ECO:0000313" key="9">
    <source>
        <dbReference type="EMBL" id="ARN84904.1"/>
    </source>
</evidence>
<dbReference type="GO" id="GO:0016887">
    <property type="term" value="F:ATP hydrolysis activity"/>
    <property type="evidence" value="ECO:0007669"/>
    <property type="project" value="InterPro"/>
</dbReference>
<dbReference type="RefSeq" id="WP_085784411.1">
    <property type="nucleotide sequence ID" value="NZ_CP008743.1"/>
</dbReference>
<dbReference type="Gene3D" id="3.40.50.300">
    <property type="entry name" value="P-loop containing nucleotide triphosphate hydrolases"/>
    <property type="match status" value="1"/>
</dbReference>
<evidence type="ECO:0000256" key="4">
    <source>
        <dbReference type="ARBA" id="ARBA00022475"/>
    </source>
</evidence>
<dbReference type="PANTHER" id="PTHR42788">
    <property type="entry name" value="TAURINE IMPORT ATP-BINDING PROTEIN-RELATED"/>
    <property type="match status" value="1"/>
</dbReference>
<evidence type="ECO:0000256" key="3">
    <source>
        <dbReference type="ARBA" id="ARBA00022448"/>
    </source>
</evidence>
<dbReference type="InterPro" id="IPR050166">
    <property type="entry name" value="ABC_transporter_ATP-bind"/>
</dbReference>
<dbReference type="InterPro" id="IPR015856">
    <property type="entry name" value="ABC_transpr_CbiO/EcfA_su"/>
</dbReference>
<dbReference type="SMART" id="SM00382">
    <property type="entry name" value="AAA"/>
    <property type="match status" value="1"/>
</dbReference>
<keyword evidence="6" id="KW-0067">ATP-binding</keyword>
<sequence>MSYLELQHVTFKDKNRNRKILDNLSLVIEKGDFVILLGSNGSGKTSLIRLIQGLYRPSQGKLLFENEDLAERSLDSIARDIITLTQDMVMTTFEGLTVLENCLMATLRHQRANLKISQKTERAFFKDYLKDFHRSLPGHLDTPTGHLSGGERQLLSLGLCLLNPPKILLLDEHTSALDPRASALVLEKTMNVIQGNKITALMTTHKIEQALSLGNRLIVMKDGKIIEDIGEKDKKKLKEKDIWSFYEETVSFS</sequence>
<proteinExistence type="inferred from homology"/>
<name>A0A1W6N4W9_9PROT</name>
<dbReference type="PROSITE" id="PS00211">
    <property type="entry name" value="ABC_TRANSPORTER_1"/>
    <property type="match status" value="1"/>
</dbReference>
<evidence type="ECO:0000259" key="8">
    <source>
        <dbReference type="PROSITE" id="PS50893"/>
    </source>
</evidence>
<dbReference type="GO" id="GO:0055085">
    <property type="term" value="P:transmembrane transport"/>
    <property type="evidence" value="ECO:0007669"/>
    <property type="project" value="InterPro"/>
</dbReference>
<dbReference type="STRING" id="1414854.GQ61_05950"/>
<dbReference type="InterPro" id="IPR003439">
    <property type="entry name" value="ABC_transporter-like_ATP-bd"/>
</dbReference>
<keyword evidence="3" id="KW-0813">Transport</keyword>
<gene>
    <name evidence="9" type="ORF">GQ61_05950</name>
</gene>
<evidence type="ECO:0000256" key="5">
    <source>
        <dbReference type="ARBA" id="ARBA00022741"/>
    </source>
</evidence>
<dbReference type="SUPFAM" id="SSF52540">
    <property type="entry name" value="P-loop containing nucleoside triphosphate hydrolases"/>
    <property type="match status" value="1"/>
</dbReference>
<dbReference type="KEGG" id="naf:GQ61_05950"/>
<evidence type="ECO:0000256" key="1">
    <source>
        <dbReference type="ARBA" id="ARBA00004202"/>
    </source>
</evidence>
<dbReference type="CDD" id="cd03225">
    <property type="entry name" value="ABC_cobalt_CbiO_domain1"/>
    <property type="match status" value="1"/>
</dbReference>
<dbReference type="GO" id="GO:0005886">
    <property type="term" value="C:plasma membrane"/>
    <property type="evidence" value="ECO:0007669"/>
    <property type="project" value="UniProtKB-SubCell"/>
</dbReference>
<reference evidence="9 10" key="1">
    <citation type="submission" date="2014-06" db="EMBL/GenBank/DDBJ databases">
        <title>The genome of the endonuclear symbiont Nucleicultrix amoebiphila.</title>
        <authorList>
            <person name="Schulz F."/>
            <person name="Horn M."/>
        </authorList>
    </citation>
    <scope>NUCLEOTIDE SEQUENCE [LARGE SCALE GENOMIC DNA]</scope>
    <source>
        <strain evidence="9 10">FS5</strain>
    </source>
</reference>
<comment type="subcellular location">
    <subcellularLocation>
        <location evidence="1">Cell membrane</location>
        <topology evidence="1">Peripheral membrane protein</topology>
    </subcellularLocation>
</comment>